<evidence type="ECO:0000256" key="7">
    <source>
        <dbReference type="SAM" id="Phobius"/>
    </source>
</evidence>
<dbReference type="RefSeq" id="XP_025390955.1">
    <property type="nucleotide sequence ID" value="XM_025533123.1"/>
</dbReference>
<feature type="transmembrane region" description="Helical" evidence="7">
    <location>
        <begin position="795"/>
        <end position="813"/>
    </location>
</feature>
<dbReference type="Gene3D" id="1.10.630.10">
    <property type="entry name" value="Cytochrome P450"/>
    <property type="match status" value="1"/>
</dbReference>
<dbReference type="FunFam" id="1.20.1720.10:FF:000014">
    <property type="entry name" value="MFS drug transporter, putative"/>
    <property type="match status" value="1"/>
</dbReference>
<feature type="transmembrane region" description="Helical" evidence="7">
    <location>
        <begin position="569"/>
        <end position="588"/>
    </location>
</feature>
<evidence type="ECO:0000313" key="9">
    <source>
        <dbReference type="EMBL" id="PWY79808.1"/>
    </source>
</evidence>
<keyword evidence="3 7" id="KW-0812">Transmembrane</keyword>
<dbReference type="SUPFAM" id="SSF48264">
    <property type="entry name" value="Cytochrome P450"/>
    <property type="match status" value="1"/>
</dbReference>
<dbReference type="GO" id="GO:0004497">
    <property type="term" value="F:monooxygenase activity"/>
    <property type="evidence" value="ECO:0007669"/>
    <property type="project" value="InterPro"/>
</dbReference>
<organism evidence="9 10">
    <name type="scientific">Aspergillus eucalypticola (strain CBS 122712 / IBT 29274)</name>
    <dbReference type="NCBI Taxonomy" id="1448314"/>
    <lineage>
        <taxon>Eukaryota</taxon>
        <taxon>Fungi</taxon>
        <taxon>Dikarya</taxon>
        <taxon>Ascomycota</taxon>
        <taxon>Pezizomycotina</taxon>
        <taxon>Eurotiomycetes</taxon>
        <taxon>Eurotiomycetidae</taxon>
        <taxon>Eurotiales</taxon>
        <taxon>Aspergillaceae</taxon>
        <taxon>Aspergillus</taxon>
        <taxon>Aspergillus subgen. Circumdati</taxon>
    </lineage>
</organism>
<protein>
    <submittedName>
        <fullName evidence="9">Cytochrome P450</fullName>
    </submittedName>
</protein>
<feature type="region of interest" description="Disordered" evidence="6">
    <location>
        <begin position="1037"/>
        <end position="1064"/>
    </location>
</feature>
<dbReference type="InterPro" id="IPR036396">
    <property type="entry name" value="Cyt_P450_sf"/>
</dbReference>
<dbReference type="PRINTS" id="PR01036">
    <property type="entry name" value="TCRTETB"/>
</dbReference>
<evidence type="ECO:0000256" key="5">
    <source>
        <dbReference type="ARBA" id="ARBA00023136"/>
    </source>
</evidence>
<dbReference type="CDD" id="cd17502">
    <property type="entry name" value="MFS_Azr1_MDR_like"/>
    <property type="match status" value="1"/>
</dbReference>
<dbReference type="Gene3D" id="1.20.1720.10">
    <property type="entry name" value="Multidrug resistance protein D"/>
    <property type="match status" value="1"/>
</dbReference>
<feature type="transmembrane region" description="Helical" evidence="7">
    <location>
        <begin position="692"/>
        <end position="711"/>
    </location>
</feature>
<name>A0A317W3W1_ASPEC</name>
<dbReference type="PROSITE" id="PS50850">
    <property type="entry name" value="MFS"/>
    <property type="match status" value="1"/>
</dbReference>
<feature type="transmembrane region" description="Helical" evidence="7">
    <location>
        <begin position="858"/>
        <end position="877"/>
    </location>
</feature>
<dbReference type="OrthoDB" id="3934656at2759"/>
<evidence type="ECO:0000256" key="3">
    <source>
        <dbReference type="ARBA" id="ARBA00022692"/>
    </source>
</evidence>
<dbReference type="GO" id="GO:0022857">
    <property type="term" value="F:transmembrane transporter activity"/>
    <property type="evidence" value="ECO:0007669"/>
    <property type="project" value="InterPro"/>
</dbReference>
<keyword evidence="5 7" id="KW-0472">Membrane</keyword>
<dbReference type="CDD" id="cd11060">
    <property type="entry name" value="CYP57A1-like"/>
    <property type="match status" value="1"/>
</dbReference>
<evidence type="ECO:0000256" key="6">
    <source>
        <dbReference type="SAM" id="MobiDB-lite"/>
    </source>
</evidence>
<dbReference type="Proteomes" id="UP000246171">
    <property type="component" value="Unassembled WGS sequence"/>
</dbReference>
<dbReference type="InterPro" id="IPR001128">
    <property type="entry name" value="Cyt_P450"/>
</dbReference>
<dbReference type="Pfam" id="PF07690">
    <property type="entry name" value="MFS_1"/>
    <property type="match status" value="1"/>
</dbReference>
<feature type="transmembrane region" description="Helical" evidence="7">
    <location>
        <begin position="6"/>
        <end position="24"/>
    </location>
</feature>
<dbReference type="Pfam" id="PF00067">
    <property type="entry name" value="p450"/>
    <property type="match status" value="1"/>
</dbReference>
<comment type="similarity">
    <text evidence="2">Belongs to the major facilitator superfamily. TCR/Tet family.</text>
</comment>
<dbReference type="GO" id="GO:0020037">
    <property type="term" value="F:heme binding"/>
    <property type="evidence" value="ECO:0007669"/>
    <property type="project" value="InterPro"/>
</dbReference>
<comment type="subcellular location">
    <subcellularLocation>
        <location evidence="1">Membrane</location>
        <topology evidence="1">Multi-pass membrane protein</topology>
    </subcellularLocation>
</comment>
<gene>
    <name evidence="9" type="ORF">BO83DRAFT_396289</name>
</gene>
<feature type="transmembrane region" description="Helical" evidence="7">
    <location>
        <begin position="723"/>
        <end position="743"/>
    </location>
</feature>
<keyword evidence="10" id="KW-1185">Reference proteome</keyword>
<feature type="transmembrane region" description="Helical" evidence="7">
    <location>
        <begin position="600"/>
        <end position="619"/>
    </location>
</feature>
<dbReference type="InterPro" id="IPR011701">
    <property type="entry name" value="MFS"/>
</dbReference>
<dbReference type="SUPFAM" id="SSF103473">
    <property type="entry name" value="MFS general substrate transporter"/>
    <property type="match status" value="1"/>
</dbReference>
<keyword evidence="4 7" id="KW-1133">Transmembrane helix</keyword>
<dbReference type="PANTHER" id="PTHR23501:SF102">
    <property type="entry name" value="DRUG TRANSPORTER, PUTATIVE (AFU_ORTHOLOGUE AFUA_3G08530)-RELATED"/>
    <property type="match status" value="1"/>
</dbReference>
<comment type="caution">
    <text evidence="9">The sequence shown here is derived from an EMBL/GenBank/DDBJ whole genome shotgun (WGS) entry which is preliminary data.</text>
</comment>
<dbReference type="VEuPathDB" id="FungiDB:BO83DRAFT_396289"/>
<dbReference type="Gene3D" id="1.20.1250.20">
    <property type="entry name" value="MFS general substrate transporter like domains"/>
    <property type="match status" value="1"/>
</dbReference>
<feature type="transmembrane region" description="Helical" evidence="7">
    <location>
        <begin position="889"/>
        <end position="909"/>
    </location>
</feature>
<evidence type="ECO:0000256" key="4">
    <source>
        <dbReference type="ARBA" id="ARBA00022989"/>
    </source>
</evidence>
<reference evidence="9" key="1">
    <citation type="submission" date="2016-12" db="EMBL/GenBank/DDBJ databases">
        <title>The genomes of Aspergillus section Nigri reveals drivers in fungal speciation.</title>
        <authorList>
            <consortium name="DOE Joint Genome Institute"/>
            <person name="Vesth T.C."/>
            <person name="Nybo J."/>
            <person name="Theobald S."/>
            <person name="Brandl J."/>
            <person name="Frisvad J.C."/>
            <person name="Nielsen K.F."/>
            <person name="Lyhne E.K."/>
            <person name="Kogle M.E."/>
            <person name="Kuo A."/>
            <person name="Riley R."/>
            <person name="Clum A."/>
            <person name="Nolan M."/>
            <person name="Lipzen A."/>
            <person name="Salamov A."/>
            <person name="Henrissat B."/>
            <person name="Wiebenga A."/>
            <person name="De vries R.P."/>
            <person name="Grigoriev I.V."/>
            <person name="Mortensen U.H."/>
            <person name="Andersen M.R."/>
            <person name="Baker S.E."/>
        </authorList>
    </citation>
    <scope>NUCLEOTIDE SEQUENCE</scope>
    <source>
        <strain evidence="9">CBS 122712</strain>
    </source>
</reference>
<feature type="transmembrane region" description="Helical" evidence="7">
    <location>
        <begin position="921"/>
        <end position="945"/>
    </location>
</feature>
<feature type="transmembrane region" description="Helical" evidence="7">
    <location>
        <begin position="833"/>
        <end position="851"/>
    </location>
</feature>
<sequence length="1064" mass="116321">MLAPHVWLFGALWFLVYFLGQRVYQWNRLRHIAGPPGTGWTKLWLVRQAWSGRLCDSLYNACREYGPLVRIGPKWVLCGDPAEIRRIWGINSGYHRSDWYKAVRLNSEVNNVLSVIDNKEHHRLRSHLMPGYGGKGITNEEQLVDEQIENLIALIKQRYISTQAALRPCDLARTMQYLTQDVITAVGFGKPAGYLEANSDIHGILETSENLHRPVHMVTLLPTLRKILESRLLKPFHPKPHDRSGVGRFLGYIKDLVDERYDDSKTNHTDILQSFVKSGLSRPQVESEALVTVFGGTDTTSTALRNIIFYLSTNPRAYHALQSEIDGAVKTVTCPVIRDAEAKALPYLQACIKEGLRIFPPSMGLMGKVCPRDDTICGFRVPANTQVAWSALAIMRNRDIFGDDADVYEPQRWIDAPVEKKKDMDASYGLVFATGTRWECLGKRLAYIELGKTIFELFRRFDFAMVDPVEPFRWANHGLTAHFGMKARGLARVSSTSNSRTDATGSTLDNATPAPAPSPSREPGARLTTTTIAWTMMSLCLSVLLSALDLTIVTPAIPAIVGTFKSSASYIWVGSAYTLAYAAITPVWGSVSDIWGRKPIMLIAVAVFLIGSLVCALAPHMDALIAGRAIQGLGGSGMGIMVNIVVSDMFSLRDRGLYLAITSLVWAVGSAIGPVLGGVFTSRLTWRWCFWINLPVGAVSFLVLLFFMRVPSPRTPIAAGLKVIDWAGSLLIIGGSLMVLLALDFGDVVYSWSSATVICLLVFGTAVMALFVVNEWKIAKNPIIPVWLFTSPTKIAPYVVFACNSYVFIGQAYYLPLYAQSVLAASALRSGLYLLPLIVSCSLAAAAAGIFMQQTGKYLPVMYIAQGFLVLGSGLLISLDFEANITKLVIFQILVGIGVGMNIEAPILAAQAATSIRDTAAVTATMGFVRSLSTAISVVVGGVVFQNEMNAKNEGLASQLGSNSTLASEFNGDNAASSVEEISTLGLDAVQEALVRKTYFEALRMVWVMYVAFAGLATVLNLFVRAHKLRTENEGAVLGADRSRQQGSPAAGAAELELRNERED</sequence>
<feature type="transmembrane region" description="Helical" evidence="7">
    <location>
        <begin position="1005"/>
        <end position="1024"/>
    </location>
</feature>
<feature type="domain" description="Major facilitator superfamily (MFS) profile" evidence="8">
    <location>
        <begin position="535"/>
        <end position="1029"/>
    </location>
</feature>
<feature type="transmembrane region" description="Helical" evidence="7">
    <location>
        <begin position="625"/>
        <end position="646"/>
    </location>
</feature>
<feature type="compositionally biased region" description="Polar residues" evidence="6">
    <location>
        <begin position="494"/>
        <end position="510"/>
    </location>
</feature>
<dbReference type="EMBL" id="MSFU01000005">
    <property type="protein sequence ID" value="PWY79808.1"/>
    <property type="molecule type" value="Genomic_DNA"/>
</dbReference>
<evidence type="ECO:0000256" key="1">
    <source>
        <dbReference type="ARBA" id="ARBA00004141"/>
    </source>
</evidence>
<dbReference type="GO" id="GO:0005886">
    <property type="term" value="C:plasma membrane"/>
    <property type="evidence" value="ECO:0007669"/>
    <property type="project" value="TreeGrafter"/>
</dbReference>
<dbReference type="PANTHER" id="PTHR23501">
    <property type="entry name" value="MAJOR FACILITATOR SUPERFAMILY"/>
    <property type="match status" value="1"/>
</dbReference>
<proteinExistence type="inferred from homology"/>
<accession>A0A317W3W1</accession>
<dbReference type="InterPro" id="IPR036259">
    <property type="entry name" value="MFS_trans_sf"/>
</dbReference>
<evidence type="ECO:0000256" key="2">
    <source>
        <dbReference type="ARBA" id="ARBA00007520"/>
    </source>
</evidence>
<dbReference type="AlphaFoldDB" id="A0A317W3W1"/>
<feature type="transmembrane region" description="Helical" evidence="7">
    <location>
        <begin position="658"/>
        <end position="680"/>
    </location>
</feature>
<feature type="transmembrane region" description="Helical" evidence="7">
    <location>
        <begin position="531"/>
        <end position="557"/>
    </location>
</feature>
<evidence type="ECO:0000259" key="8">
    <source>
        <dbReference type="PROSITE" id="PS50850"/>
    </source>
</evidence>
<dbReference type="GO" id="GO:0016705">
    <property type="term" value="F:oxidoreductase activity, acting on paired donors, with incorporation or reduction of molecular oxygen"/>
    <property type="evidence" value="ECO:0007669"/>
    <property type="project" value="InterPro"/>
</dbReference>
<feature type="region of interest" description="Disordered" evidence="6">
    <location>
        <begin position="494"/>
        <end position="525"/>
    </location>
</feature>
<dbReference type="InterPro" id="IPR020846">
    <property type="entry name" value="MFS_dom"/>
</dbReference>
<dbReference type="GeneID" id="37055085"/>
<dbReference type="GO" id="GO:0005506">
    <property type="term" value="F:iron ion binding"/>
    <property type="evidence" value="ECO:0007669"/>
    <property type="project" value="InterPro"/>
</dbReference>
<evidence type="ECO:0000313" key="10">
    <source>
        <dbReference type="Proteomes" id="UP000246171"/>
    </source>
</evidence>
<feature type="transmembrane region" description="Helical" evidence="7">
    <location>
        <begin position="749"/>
        <end position="774"/>
    </location>
</feature>